<dbReference type="Proteomes" id="UP001300745">
    <property type="component" value="Unassembled WGS sequence"/>
</dbReference>
<gene>
    <name evidence="1" type="ORF">ORI27_21700</name>
</gene>
<sequence>MTPEQDLDTIPRLDFADLPMVADRAAGWAVLRDAGLVAGRIGASAPTWPGSD</sequence>
<evidence type="ECO:0000313" key="2">
    <source>
        <dbReference type="Proteomes" id="UP001300745"/>
    </source>
</evidence>
<reference evidence="1 2" key="1">
    <citation type="submission" date="2022-11" db="EMBL/GenBank/DDBJ databases">
        <title>Mycobacterium sp. nov.</title>
        <authorList>
            <person name="Papic B."/>
            <person name="Spicic S."/>
            <person name="Duvnjak S."/>
        </authorList>
    </citation>
    <scope>NUCLEOTIDE SEQUENCE [LARGE SCALE GENOMIC DNA]</scope>
    <source>
        <strain evidence="1 2">CVI_P4</strain>
    </source>
</reference>
<keyword evidence="2" id="KW-1185">Reference proteome</keyword>
<protein>
    <submittedName>
        <fullName evidence="1">Uncharacterized protein</fullName>
    </submittedName>
</protein>
<evidence type="ECO:0000313" key="1">
    <source>
        <dbReference type="EMBL" id="MCX2939314.1"/>
    </source>
</evidence>
<organism evidence="1 2">
    <name type="scientific">Mycobacterium pinniadriaticum</name>
    <dbReference type="NCBI Taxonomy" id="2994102"/>
    <lineage>
        <taxon>Bacteria</taxon>
        <taxon>Bacillati</taxon>
        <taxon>Actinomycetota</taxon>
        <taxon>Actinomycetes</taxon>
        <taxon>Mycobacteriales</taxon>
        <taxon>Mycobacteriaceae</taxon>
        <taxon>Mycobacterium</taxon>
    </lineage>
</organism>
<dbReference type="EMBL" id="JAPJDO010000022">
    <property type="protein sequence ID" value="MCX2939314.1"/>
    <property type="molecule type" value="Genomic_DNA"/>
</dbReference>
<name>A0ABT3SIG8_9MYCO</name>
<proteinExistence type="predicted"/>
<comment type="caution">
    <text evidence="1">The sequence shown here is derived from an EMBL/GenBank/DDBJ whole genome shotgun (WGS) entry which is preliminary data.</text>
</comment>
<dbReference type="RefSeq" id="WP_265999111.1">
    <property type="nucleotide sequence ID" value="NZ_JAPJDN010000022.1"/>
</dbReference>
<accession>A0ABT3SIG8</accession>